<dbReference type="Proteomes" id="UP000798488">
    <property type="component" value="Unassembled WGS sequence"/>
</dbReference>
<keyword evidence="8" id="KW-0961">Cell wall biogenesis/degradation</keyword>
<dbReference type="CDD" id="cd14840">
    <property type="entry name" value="D-Ala-D-Ala_dipeptidase_Aad"/>
    <property type="match status" value="1"/>
</dbReference>
<dbReference type="Pfam" id="PF01427">
    <property type="entry name" value="Peptidase_M15"/>
    <property type="match status" value="1"/>
</dbReference>
<dbReference type="GO" id="GO:0160237">
    <property type="term" value="F:D-Ala-D-Ala dipeptidase activity"/>
    <property type="evidence" value="ECO:0007669"/>
    <property type="project" value="UniProtKB-EC"/>
</dbReference>
<dbReference type="AlphaFoldDB" id="A0A9D2WPH9"/>
<sequence>MFMISDNKHKICFNKGQVLILVLITIVSMSLAGCRANNSEEISPKESQYEESEVPITQNSPPLIEPVEQANTEPRDEDLVRILDYIPSVYIELKYATTDNFTGKIIYDFTDASLRYGTIKKLKAVQEELAEQGYSLKIWDAYRPVSAQFTLWDVCPNPVYVANPNTGYSSHSKGNTIDVTLVLSDGTEIMMPSCFDDFSEKADRDYSDVSDEAAANAALLENTMSAHGFNCYSGEWWHFSDSTAYTVL</sequence>
<proteinExistence type="inferred from homology"/>
<dbReference type="InterPro" id="IPR009045">
    <property type="entry name" value="Zn_M74/Hedgehog-like"/>
</dbReference>
<evidence type="ECO:0000256" key="9">
    <source>
        <dbReference type="HAMAP-Rule" id="MF_01924"/>
    </source>
</evidence>
<evidence type="ECO:0000256" key="3">
    <source>
        <dbReference type="ARBA" id="ARBA00022723"/>
    </source>
</evidence>
<dbReference type="RefSeq" id="WP_243152928.1">
    <property type="nucleotide sequence ID" value="NZ_LSRS01000003.1"/>
</dbReference>
<evidence type="ECO:0000313" key="11">
    <source>
        <dbReference type="EMBL" id="KAF1084979.1"/>
    </source>
</evidence>
<feature type="site" description="Transition state stabilizer" evidence="9">
    <location>
        <position position="143"/>
    </location>
</feature>
<evidence type="ECO:0000256" key="7">
    <source>
        <dbReference type="ARBA" id="ARBA00023049"/>
    </source>
</evidence>
<evidence type="ECO:0000313" key="12">
    <source>
        <dbReference type="Proteomes" id="UP000798488"/>
    </source>
</evidence>
<dbReference type="InterPro" id="IPR000755">
    <property type="entry name" value="A_A_dipeptidase"/>
</dbReference>
<keyword evidence="6 9" id="KW-0224">Dipeptidase</keyword>
<dbReference type="GO" id="GO:0008237">
    <property type="term" value="F:metallopeptidase activity"/>
    <property type="evidence" value="ECO:0007669"/>
    <property type="project" value="UniProtKB-KW"/>
</dbReference>
<gene>
    <name evidence="11" type="primary">ddpX</name>
    <name evidence="11" type="ORF">SPSYN_01115</name>
</gene>
<dbReference type="EMBL" id="LSRS01000003">
    <property type="protein sequence ID" value="KAF1084979.1"/>
    <property type="molecule type" value="Genomic_DNA"/>
</dbReference>
<feature type="active site" description="Proton donor/acceptor" evidence="9">
    <location>
        <position position="235"/>
    </location>
</feature>
<accession>A0A9D2WPH9</accession>
<dbReference type="GO" id="GO:0008270">
    <property type="term" value="F:zinc ion binding"/>
    <property type="evidence" value="ECO:0007669"/>
    <property type="project" value="UniProtKB-UniRule"/>
</dbReference>
<evidence type="ECO:0000256" key="6">
    <source>
        <dbReference type="ARBA" id="ARBA00022997"/>
    </source>
</evidence>
<reference evidence="11" key="1">
    <citation type="submission" date="2016-02" db="EMBL/GenBank/DDBJ databases">
        <title>Draft Genome Sequence of Sporotomaculum syntrophicum Strain FB, a Syntrophic Benzoate Degrader.</title>
        <authorList>
            <person name="Nobu M.K."/>
            <person name="Narihiro T."/>
            <person name="Qiu Y.-L."/>
            <person name="Ohashi A."/>
            <person name="Liu W.-T."/>
            <person name="Yuji S."/>
        </authorList>
    </citation>
    <scope>NUCLEOTIDE SEQUENCE</scope>
    <source>
        <strain evidence="11">FB</strain>
    </source>
</reference>
<comment type="catalytic activity">
    <reaction evidence="1 9">
        <text>D-alanyl-D-alanine + H2O = 2 D-alanine</text>
        <dbReference type="Rhea" id="RHEA:20661"/>
        <dbReference type="ChEBI" id="CHEBI:15377"/>
        <dbReference type="ChEBI" id="CHEBI:57416"/>
        <dbReference type="ChEBI" id="CHEBI:57822"/>
        <dbReference type="EC" id="3.4.13.22"/>
    </reaction>
</comment>
<evidence type="ECO:0000256" key="2">
    <source>
        <dbReference type="ARBA" id="ARBA00022670"/>
    </source>
</evidence>
<dbReference type="EC" id="3.4.13.22" evidence="9"/>
<dbReference type="GO" id="GO:0071555">
    <property type="term" value="P:cell wall organization"/>
    <property type="evidence" value="ECO:0007669"/>
    <property type="project" value="UniProtKB-KW"/>
</dbReference>
<name>A0A9D2WPH9_9FIRM</name>
<keyword evidence="3 9" id="KW-0479">Metal-binding</keyword>
<evidence type="ECO:0000256" key="1">
    <source>
        <dbReference type="ARBA" id="ARBA00001362"/>
    </source>
</evidence>
<keyword evidence="12" id="KW-1185">Reference proteome</keyword>
<evidence type="ECO:0000256" key="10">
    <source>
        <dbReference type="SAM" id="MobiDB-lite"/>
    </source>
</evidence>
<comment type="function">
    <text evidence="9">Catalyzes hydrolysis of the D-alanyl-D-alanine dipeptide.</text>
</comment>
<protein>
    <recommendedName>
        <fullName evidence="9">D-alanyl-D-alanine dipeptidase</fullName>
        <shortName evidence="9">D-Ala-D-Ala dipeptidase</shortName>
        <ecNumber evidence="9">3.4.13.22</ecNumber>
    </recommendedName>
</protein>
<dbReference type="SUPFAM" id="SSF55166">
    <property type="entry name" value="Hedgehog/DD-peptidase"/>
    <property type="match status" value="1"/>
</dbReference>
<feature type="binding site" evidence="9">
    <location>
        <position position="178"/>
    </location>
    <ligand>
        <name>Zn(2+)</name>
        <dbReference type="ChEBI" id="CHEBI:29105"/>
        <note>catalytic</note>
    </ligand>
</feature>
<dbReference type="PANTHER" id="PTHR43126:SF1">
    <property type="entry name" value="D-ALANYL-D-ALANINE DIPEPTIDASE"/>
    <property type="match status" value="1"/>
</dbReference>
<comment type="cofactor">
    <cofactor evidence="9">
        <name>Zn(2+)</name>
        <dbReference type="ChEBI" id="CHEBI:29105"/>
    </cofactor>
    <text evidence="9">Binds 1 zinc ion per subunit.</text>
</comment>
<keyword evidence="2 9" id="KW-0645">Protease</keyword>
<keyword evidence="5 9" id="KW-0862">Zinc</keyword>
<keyword evidence="4 9" id="KW-0378">Hydrolase</keyword>
<evidence type="ECO:0000256" key="8">
    <source>
        <dbReference type="ARBA" id="ARBA00023316"/>
    </source>
</evidence>
<dbReference type="HAMAP" id="MF_01924">
    <property type="entry name" value="A_A_dipeptidase"/>
    <property type="match status" value="1"/>
</dbReference>
<evidence type="ECO:0000256" key="5">
    <source>
        <dbReference type="ARBA" id="ARBA00022833"/>
    </source>
</evidence>
<organism evidence="11 12">
    <name type="scientific">Sporotomaculum syntrophicum</name>
    <dbReference type="NCBI Taxonomy" id="182264"/>
    <lineage>
        <taxon>Bacteria</taxon>
        <taxon>Bacillati</taxon>
        <taxon>Bacillota</taxon>
        <taxon>Clostridia</taxon>
        <taxon>Eubacteriales</taxon>
        <taxon>Desulfallaceae</taxon>
        <taxon>Sporotomaculum</taxon>
    </lineage>
</organism>
<dbReference type="GO" id="GO:0006508">
    <property type="term" value="P:proteolysis"/>
    <property type="evidence" value="ECO:0007669"/>
    <property type="project" value="UniProtKB-KW"/>
</dbReference>
<dbReference type="Gene3D" id="3.30.1380.10">
    <property type="match status" value="1"/>
</dbReference>
<evidence type="ECO:0000256" key="4">
    <source>
        <dbReference type="ARBA" id="ARBA00022801"/>
    </source>
</evidence>
<keyword evidence="7 9" id="KW-0482">Metalloprotease</keyword>
<comment type="caution">
    <text evidence="11">The sequence shown here is derived from an EMBL/GenBank/DDBJ whole genome shotgun (WGS) entry which is preliminary data.</text>
</comment>
<feature type="binding site" evidence="9">
    <location>
        <position position="171"/>
    </location>
    <ligand>
        <name>Zn(2+)</name>
        <dbReference type="ChEBI" id="CHEBI:29105"/>
        <note>catalytic</note>
    </ligand>
</feature>
<comment type="similarity">
    <text evidence="9">Belongs to the peptidase M15D family.</text>
</comment>
<dbReference type="PANTHER" id="PTHR43126">
    <property type="entry name" value="D-ALANYL-D-ALANINE DIPEPTIDASE"/>
    <property type="match status" value="1"/>
</dbReference>
<feature type="binding site" evidence="9">
    <location>
        <position position="238"/>
    </location>
    <ligand>
        <name>Zn(2+)</name>
        <dbReference type="ChEBI" id="CHEBI:29105"/>
        <note>catalytic</note>
    </ligand>
</feature>
<feature type="region of interest" description="Disordered" evidence="10">
    <location>
        <begin position="40"/>
        <end position="64"/>
    </location>
</feature>